<protein>
    <submittedName>
        <fullName evidence="1">Uncharacterized protein</fullName>
    </submittedName>
</protein>
<proteinExistence type="predicted"/>
<evidence type="ECO:0000313" key="1">
    <source>
        <dbReference type="EMBL" id="HCO25699.1"/>
    </source>
</evidence>
<dbReference type="AlphaFoldDB" id="A0A3D3RA85"/>
<sequence length="72" mass="7825">MKGTPVAMNAIRRTRHATAATENPAFVWEPAYSRVDGSLPVRKFDEIGKLHVSNRATGAAFVRCELEALSPG</sequence>
<evidence type="ECO:0000313" key="2">
    <source>
        <dbReference type="Proteomes" id="UP000263642"/>
    </source>
</evidence>
<name>A0A3D3RA85_9PLAN</name>
<feature type="non-terminal residue" evidence="1">
    <location>
        <position position="72"/>
    </location>
</feature>
<dbReference type="EMBL" id="DQAY01000134">
    <property type="protein sequence ID" value="HCO25699.1"/>
    <property type="molecule type" value="Genomic_DNA"/>
</dbReference>
<organism evidence="1 2">
    <name type="scientific">Gimesia maris</name>
    <dbReference type="NCBI Taxonomy" id="122"/>
    <lineage>
        <taxon>Bacteria</taxon>
        <taxon>Pseudomonadati</taxon>
        <taxon>Planctomycetota</taxon>
        <taxon>Planctomycetia</taxon>
        <taxon>Planctomycetales</taxon>
        <taxon>Planctomycetaceae</taxon>
        <taxon>Gimesia</taxon>
    </lineage>
</organism>
<dbReference type="Proteomes" id="UP000263642">
    <property type="component" value="Unassembled WGS sequence"/>
</dbReference>
<accession>A0A3D3RA85</accession>
<gene>
    <name evidence="1" type="ORF">DIT97_22745</name>
</gene>
<comment type="caution">
    <text evidence="1">The sequence shown here is derived from an EMBL/GenBank/DDBJ whole genome shotgun (WGS) entry which is preliminary data.</text>
</comment>
<reference evidence="1 2" key="1">
    <citation type="journal article" date="2018" name="Nat. Biotechnol.">
        <title>A standardized bacterial taxonomy based on genome phylogeny substantially revises the tree of life.</title>
        <authorList>
            <person name="Parks D.H."/>
            <person name="Chuvochina M."/>
            <person name="Waite D.W."/>
            <person name="Rinke C."/>
            <person name="Skarshewski A."/>
            <person name="Chaumeil P.A."/>
            <person name="Hugenholtz P."/>
        </authorList>
    </citation>
    <scope>NUCLEOTIDE SEQUENCE [LARGE SCALE GENOMIC DNA]</scope>
    <source>
        <strain evidence="1">UBA9375</strain>
    </source>
</reference>